<accession>A0ABT1CZN8</accession>
<dbReference type="Gene3D" id="3.30.420.240">
    <property type="match status" value="1"/>
</dbReference>
<evidence type="ECO:0000313" key="2">
    <source>
        <dbReference type="Proteomes" id="UP001523392"/>
    </source>
</evidence>
<comment type="caution">
    <text evidence="1">The sequence shown here is derived from an EMBL/GenBank/DDBJ whole genome shotgun (WGS) entry which is preliminary data.</text>
</comment>
<dbReference type="EMBL" id="JAFIRR010000016">
    <property type="protein sequence ID" value="MCO6415136.1"/>
    <property type="molecule type" value="Genomic_DNA"/>
</dbReference>
<dbReference type="Gene3D" id="3.40.50.300">
    <property type="entry name" value="P-loop containing nucleotide triphosphate hydrolases"/>
    <property type="match status" value="1"/>
</dbReference>
<name>A0ABT1CZN8_9PROT</name>
<organism evidence="1 2">
    <name type="scientific">Siccirubricoccus soli</name>
    <dbReference type="NCBI Taxonomy" id="2899147"/>
    <lineage>
        <taxon>Bacteria</taxon>
        <taxon>Pseudomonadati</taxon>
        <taxon>Pseudomonadota</taxon>
        <taxon>Alphaproteobacteria</taxon>
        <taxon>Acetobacterales</taxon>
        <taxon>Roseomonadaceae</taxon>
        <taxon>Siccirubricoccus</taxon>
    </lineage>
</organism>
<evidence type="ECO:0000313" key="1">
    <source>
        <dbReference type="EMBL" id="MCO6415136.1"/>
    </source>
</evidence>
<evidence type="ECO:0008006" key="3">
    <source>
        <dbReference type="Google" id="ProtNLM"/>
    </source>
</evidence>
<keyword evidence="2" id="KW-1185">Reference proteome</keyword>
<proteinExistence type="predicted"/>
<dbReference type="RefSeq" id="WP_252951744.1">
    <property type="nucleotide sequence ID" value="NZ_JAFIRR010000016.1"/>
</dbReference>
<gene>
    <name evidence="1" type="ORF">JYK14_02955</name>
</gene>
<sequence>MNILEALDDKEIFASFFRETSWQPWRAFLKAWAGLGETMSDEELEVFRKHTGRTTPPTVPFIESTLIVGRRAGKSRILATIAVYLAAFRDYEPHLAPGERATVAIIATDRRQARVIFRYVAGLLKAVPLLADLVEAETSDTVELSNRVTIEIATASWRVTRGYTFAAVLADEAAFWRDENSANPADEILRAIRPGLASIRGACLLKASSPYGRKGILYNDYRRFHGKDDARVLVWQAATRDMNPSIPLEVVEEALEEDPAAAAAEWLGQFRDDLSDFVGREVVEACVVDGRHELPPVAGTDYVAFCDPSGGSSDSMTLAIAHQEGDVAVLDLVREVRAPFSPDAVVQDFAAVLGNYGLRRVTGDRYAGHWPAERFAAHGVSYESSELVKSEIYLNLLPTLMSRRIELLEWPRLVQQLATLERRTARGGRDRVDHPMGGHDDVANAAAGALLAASRGAAGGYDLMALVGMQPGD</sequence>
<dbReference type="InterPro" id="IPR027417">
    <property type="entry name" value="P-loop_NTPase"/>
</dbReference>
<reference evidence="1 2" key="1">
    <citation type="submission" date="2021-12" db="EMBL/GenBank/DDBJ databases">
        <title>Siccirubricoccus leaddurans sp. nov., a high concentration Zn2+ tolerance bacterium.</title>
        <authorList>
            <person name="Cao Y."/>
        </authorList>
    </citation>
    <scope>NUCLEOTIDE SEQUENCE [LARGE SCALE GENOMIC DNA]</scope>
    <source>
        <strain evidence="1 2">KC 17139</strain>
    </source>
</reference>
<dbReference type="Proteomes" id="UP001523392">
    <property type="component" value="Unassembled WGS sequence"/>
</dbReference>
<protein>
    <recommendedName>
        <fullName evidence="3">Terminase</fullName>
    </recommendedName>
</protein>